<dbReference type="AlphaFoldDB" id="A0AAN6EQG8"/>
<gene>
    <name evidence="3" type="ORF">HRR80_006673</name>
</gene>
<organism evidence="3 4">
    <name type="scientific">Exophiala dermatitidis</name>
    <name type="common">Black yeast-like fungus</name>
    <name type="synonym">Wangiella dermatitidis</name>
    <dbReference type="NCBI Taxonomy" id="5970"/>
    <lineage>
        <taxon>Eukaryota</taxon>
        <taxon>Fungi</taxon>
        <taxon>Dikarya</taxon>
        <taxon>Ascomycota</taxon>
        <taxon>Pezizomycotina</taxon>
        <taxon>Eurotiomycetes</taxon>
        <taxon>Chaetothyriomycetidae</taxon>
        <taxon>Chaetothyriales</taxon>
        <taxon>Herpotrichiellaceae</taxon>
        <taxon>Exophiala</taxon>
    </lineage>
</organism>
<evidence type="ECO:0000256" key="2">
    <source>
        <dbReference type="SAM" id="SignalP"/>
    </source>
</evidence>
<accession>A0AAN6EQG8</accession>
<keyword evidence="2" id="KW-0732">Signal</keyword>
<proteinExistence type="predicted"/>
<reference evidence="3" key="1">
    <citation type="submission" date="2023-01" db="EMBL/GenBank/DDBJ databases">
        <title>Exophiala dermititidis isolated from Cystic Fibrosis Patient.</title>
        <authorList>
            <person name="Kurbessoian T."/>
            <person name="Crocker A."/>
            <person name="Murante D."/>
            <person name="Hogan D.A."/>
            <person name="Stajich J.E."/>
        </authorList>
    </citation>
    <scope>NUCLEOTIDE SEQUENCE</scope>
    <source>
        <strain evidence="3">Ex8</strain>
    </source>
</reference>
<evidence type="ECO:0000313" key="4">
    <source>
        <dbReference type="Proteomes" id="UP001161757"/>
    </source>
</evidence>
<dbReference type="Proteomes" id="UP001161757">
    <property type="component" value="Unassembled WGS sequence"/>
</dbReference>
<comment type="caution">
    <text evidence="3">The sequence shown here is derived from an EMBL/GenBank/DDBJ whole genome shotgun (WGS) entry which is preliminary data.</text>
</comment>
<protein>
    <submittedName>
        <fullName evidence="3">Uncharacterized protein</fullName>
    </submittedName>
</protein>
<feature type="region of interest" description="Disordered" evidence="1">
    <location>
        <begin position="20"/>
        <end position="54"/>
    </location>
</feature>
<feature type="signal peptide" evidence="2">
    <location>
        <begin position="1"/>
        <end position="16"/>
    </location>
</feature>
<feature type="compositionally biased region" description="Basic and acidic residues" evidence="1">
    <location>
        <begin position="36"/>
        <end position="53"/>
    </location>
</feature>
<evidence type="ECO:0000256" key="1">
    <source>
        <dbReference type="SAM" id="MobiDB-lite"/>
    </source>
</evidence>
<evidence type="ECO:0000313" key="3">
    <source>
        <dbReference type="EMBL" id="KAJ8989438.1"/>
    </source>
</evidence>
<feature type="compositionally biased region" description="Low complexity" evidence="1">
    <location>
        <begin position="20"/>
        <end position="35"/>
    </location>
</feature>
<sequence length="100" mass="11132">MSLLIYLVLATSPSNPVVPYSASSSSASSFSSKSLPFDRHVSSEDKIRPDGSRHHLHTYTEDAYPALLSQLPRRGAEARSKINIWDPLELLHHCTVFIII</sequence>
<name>A0AAN6EQG8_EXODE</name>
<dbReference type="EMBL" id="JAJGCB010000014">
    <property type="protein sequence ID" value="KAJ8989438.1"/>
    <property type="molecule type" value="Genomic_DNA"/>
</dbReference>
<feature type="chain" id="PRO_5043044689" evidence="2">
    <location>
        <begin position="17"/>
        <end position="100"/>
    </location>
</feature>